<reference evidence="3" key="2">
    <citation type="journal article" date="2017" name="Nat. Plants">
        <title>The Aegilops tauschii genome reveals multiple impacts of transposons.</title>
        <authorList>
            <person name="Zhao G."/>
            <person name="Zou C."/>
            <person name="Li K."/>
            <person name="Wang K."/>
            <person name="Li T."/>
            <person name="Gao L."/>
            <person name="Zhang X."/>
            <person name="Wang H."/>
            <person name="Yang Z."/>
            <person name="Liu X."/>
            <person name="Jiang W."/>
            <person name="Mao L."/>
            <person name="Kong X."/>
            <person name="Jiao Y."/>
            <person name="Jia J."/>
        </authorList>
    </citation>
    <scope>NUCLEOTIDE SEQUENCE [LARGE SCALE GENOMIC DNA]</scope>
    <source>
        <strain evidence="3">cv. AL8/78</strain>
    </source>
</reference>
<evidence type="ECO:0000313" key="3">
    <source>
        <dbReference type="Proteomes" id="UP000015105"/>
    </source>
</evidence>
<dbReference type="EnsemblPlants" id="AET7Gv20011800.1">
    <property type="protein sequence ID" value="AET7Gv20011800.1"/>
    <property type="gene ID" value="AET7Gv20011800"/>
</dbReference>
<sequence length="223" mass="26282">VPIPDDEATRMDGAAELEEFLCLWTKVQAVKQDILDNMNEDLIEWTLTTNNVYSAKSAYDIQFKTRIPSPALANVWKIKAEGKVKIFMWTLLQNRLWTADRLLRRNWDHHDSCCNCDQVIESAIHLILRCPYAKEVWHSFSSTNQLVARYAREASSIVGWWEKVFSHHRKKVEAFQICTTSVYIAWNIWNERNRRLFQHESLPVQRLCNIISDEICLLKEAWE</sequence>
<dbReference type="InterPro" id="IPR026960">
    <property type="entry name" value="RVT-Znf"/>
</dbReference>
<accession>A0A453QA37</accession>
<dbReference type="Pfam" id="PF13966">
    <property type="entry name" value="zf-RVT"/>
    <property type="match status" value="1"/>
</dbReference>
<proteinExistence type="predicted"/>
<protein>
    <recommendedName>
        <fullName evidence="1">Reverse transcriptase zinc-binding domain-containing protein</fullName>
    </recommendedName>
</protein>
<dbReference type="AlphaFoldDB" id="A0A453QA37"/>
<reference evidence="3" key="1">
    <citation type="journal article" date="2014" name="Science">
        <title>Ancient hybridizations among the ancestral genomes of bread wheat.</title>
        <authorList>
            <consortium name="International Wheat Genome Sequencing Consortium,"/>
            <person name="Marcussen T."/>
            <person name="Sandve S.R."/>
            <person name="Heier L."/>
            <person name="Spannagl M."/>
            <person name="Pfeifer M."/>
            <person name="Jakobsen K.S."/>
            <person name="Wulff B.B."/>
            <person name="Steuernagel B."/>
            <person name="Mayer K.F."/>
            <person name="Olsen O.A."/>
        </authorList>
    </citation>
    <scope>NUCLEOTIDE SEQUENCE [LARGE SCALE GENOMIC DNA]</scope>
    <source>
        <strain evidence="3">cv. AL8/78</strain>
    </source>
</reference>
<reference evidence="2" key="3">
    <citation type="journal article" date="2017" name="Nature">
        <title>Genome sequence of the progenitor of the wheat D genome Aegilops tauschii.</title>
        <authorList>
            <person name="Luo M.C."/>
            <person name="Gu Y.Q."/>
            <person name="Puiu D."/>
            <person name="Wang H."/>
            <person name="Twardziok S.O."/>
            <person name="Deal K.R."/>
            <person name="Huo N."/>
            <person name="Zhu T."/>
            <person name="Wang L."/>
            <person name="Wang Y."/>
            <person name="McGuire P.E."/>
            <person name="Liu S."/>
            <person name="Long H."/>
            <person name="Ramasamy R.K."/>
            <person name="Rodriguez J.C."/>
            <person name="Van S.L."/>
            <person name="Yuan L."/>
            <person name="Wang Z."/>
            <person name="Xia Z."/>
            <person name="Xiao L."/>
            <person name="Anderson O.D."/>
            <person name="Ouyang S."/>
            <person name="Liang Y."/>
            <person name="Zimin A.V."/>
            <person name="Pertea G."/>
            <person name="Qi P."/>
            <person name="Bennetzen J.L."/>
            <person name="Dai X."/>
            <person name="Dawson M.W."/>
            <person name="Muller H.G."/>
            <person name="Kugler K."/>
            <person name="Rivarola-Duarte L."/>
            <person name="Spannagl M."/>
            <person name="Mayer K.F.X."/>
            <person name="Lu F.H."/>
            <person name="Bevan M.W."/>
            <person name="Leroy P."/>
            <person name="Li P."/>
            <person name="You F.M."/>
            <person name="Sun Q."/>
            <person name="Liu Z."/>
            <person name="Lyons E."/>
            <person name="Wicker T."/>
            <person name="Salzberg S.L."/>
            <person name="Devos K.M."/>
            <person name="Dvorak J."/>
        </authorList>
    </citation>
    <scope>NUCLEOTIDE SEQUENCE [LARGE SCALE GENOMIC DNA]</scope>
    <source>
        <strain evidence="2">cv. AL8/78</strain>
    </source>
</reference>
<name>A0A453QA37_AEGTS</name>
<evidence type="ECO:0000313" key="2">
    <source>
        <dbReference type="EnsemblPlants" id="AET7Gv20011800.1"/>
    </source>
</evidence>
<dbReference type="Gramene" id="AET7Gv20011800.1">
    <property type="protein sequence ID" value="AET7Gv20011800.1"/>
    <property type="gene ID" value="AET7Gv20011800"/>
</dbReference>
<reference evidence="2" key="4">
    <citation type="submission" date="2019-03" db="UniProtKB">
        <authorList>
            <consortium name="EnsemblPlants"/>
        </authorList>
    </citation>
    <scope>IDENTIFICATION</scope>
</reference>
<keyword evidence="3" id="KW-1185">Reference proteome</keyword>
<feature type="domain" description="Reverse transcriptase zinc-binding" evidence="1">
    <location>
        <begin position="53"/>
        <end position="137"/>
    </location>
</feature>
<dbReference type="Proteomes" id="UP000015105">
    <property type="component" value="Chromosome 7D"/>
</dbReference>
<reference evidence="2" key="5">
    <citation type="journal article" date="2021" name="G3 (Bethesda)">
        <title>Aegilops tauschii genome assembly Aet v5.0 features greater sequence contiguity and improved annotation.</title>
        <authorList>
            <person name="Wang L."/>
            <person name="Zhu T."/>
            <person name="Rodriguez J.C."/>
            <person name="Deal K.R."/>
            <person name="Dubcovsky J."/>
            <person name="McGuire P.E."/>
            <person name="Lux T."/>
            <person name="Spannagl M."/>
            <person name="Mayer K.F.X."/>
            <person name="Baldrich P."/>
            <person name="Meyers B.C."/>
            <person name="Huo N."/>
            <person name="Gu Y.Q."/>
            <person name="Zhou H."/>
            <person name="Devos K.M."/>
            <person name="Bennetzen J.L."/>
            <person name="Unver T."/>
            <person name="Budak H."/>
            <person name="Gulick P.J."/>
            <person name="Galiba G."/>
            <person name="Kalapos B."/>
            <person name="Nelson D.R."/>
            <person name="Li P."/>
            <person name="You F.M."/>
            <person name="Luo M.C."/>
            <person name="Dvorak J."/>
        </authorList>
    </citation>
    <scope>NUCLEOTIDE SEQUENCE [LARGE SCALE GENOMIC DNA]</scope>
    <source>
        <strain evidence="2">cv. AL8/78</strain>
    </source>
</reference>
<dbReference type="STRING" id="200361.A0A453QA37"/>
<organism evidence="2 3">
    <name type="scientific">Aegilops tauschii subsp. strangulata</name>
    <name type="common">Goatgrass</name>
    <dbReference type="NCBI Taxonomy" id="200361"/>
    <lineage>
        <taxon>Eukaryota</taxon>
        <taxon>Viridiplantae</taxon>
        <taxon>Streptophyta</taxon>
        <taxon>Embryophyta</taxon>
        <taxon>Tracheophyta</taxon>
        <taxon>Spermatophyta</taxon>
        <taxon>Magnoliopsida</taxon>
        <taxon>Liliopsida</taxon>
        <taxon>Poales</taxon>
        <taxon>Poaceae</taxon>
        <taxon>BOP clade</taxon>
        <taxon>Pooideae</taxon>
        <taxon>Triticodae</taxon>
        <taxon>Triticeae</taxon>
        <taxon>Triticinae</taxon>
        <taxon>Aegilops</taxon>
    </lineage>
</organism>
<evidence type="ECO:0000259" key="1">
    <source>
        <dbReference type="Pfam" id="PF13966"/>
    </source>
</evidence>